<dbReference type="Proteomes" id="UP000544872">
    <property type="component" value="Unassembled WGS sequence"/>
</dbReference>
<dbReference type="RefSeq" id="WP_184261652.1">
    <property type="nucleotide sequence ID" value="NZ_JACIIX010000002.1"/>
</dbReference>
<dbReference type="EMBL" id="JACIIX010000002">
    <property type="protein sequence ID" value="MBB6209403.1"/>
    <property type="molecule type" value="Genomic_DNA"/>
</dbReference>
<dbReference type="InterPro" id="IPR003370">
    <property type="entry name" value="Chromate_transpt"/>
</dbReference>
<dbReference type="GO" id="GO:0005886">
    <property type="term" value="C:plasma membrane"/>
    <property type="evidence" value="ECO:0007669"/>
    <property type="project" value="UniProtKB-SubCell"/>
</dbReference>
<evidence type="ECO:0000313" key="10">
    <source>
        <dbReference type="Proteomes" id="UP000544872"/>
    </source>
</evidence>
<feature type="transmembrane region" description="Helical" evidence="8">
    <location>
        <begin position="158"/>
        <end position="175"/>
    </location>
</feature>
<keyword evidence="4 8" id="KW-0812">Transmembrane</keyword>
<comment type="caution">
    <text evidence="9">The sequence shown here is derived from an EMBL/GenBank/DDBJ whole genome shotgun (WGS) entry which is preliminary data.</text>
</comment>
<gene>
    <name evidence="9" type="ORF">FHS48_000805</name>
</gene>
<evidence type="ECO:0000256" key="2">
    <source>
        <dbReference type="ARBA" id="ARBA00005262"/>
    </source>
</evidence>
<comment type="similarity">
    <text evidence="2">Belongs to the chromate ion transporter (CHR) (TC 2.A.51) family.</text>
</comment>
<evidence type="ECO:0000256" key="5">
    <source>
        <dbReference type="ARBA" id="ARBA00022989"/>
    </source>
</evidence>
<dbReference type="PANTHER" id="PTHR43663:SF1">
    <property type="entry name" value="CHROMATE TRANSPORTER"/>
    <property type="match status" value="1"/>
</dbReference>
<evidence type="ECO:0000256" key="6">
    <source>
        <dbReference type="ARBA" id="ARBA00023136"/>
    </source>
</evidence>
<dbReference type="GO" id="GO:0015109">
    <property type="term" value="F:chromate transmembrane transporter activity"/>
    <property type="evidence" value="ECO:0007669"/>
    <property type="project" value="InterPro"/>
</dbReference>
<dbReference type="PANTHER" id="PTHR43663">
    <property type="entry name" value="CHROMATE TRANSPORT PROTEIN-RELATED"/>
    <property type="match status" value="1"/>
</dbReference>
<keyword evidence="6 8" id="KW-0472">Membrane</keyword>
<evidence type="ECO:0000256" key="4">
    <source>
        <dbReference type="ARBA" id="ARBA00022692"/>
    </source>
</evidence>
<keyword evidence="5 8" id="KW-1133">Transmembrane helix</keyword>
<dbReference type="Pfam" id="PF02417">
    <property type="entry name" value="Chromate_transp"/>
    <property type="match status" value="1"/>
</dbReference>
<reference evidence="9 10" key="1">
    <citation type="submission" date="2020-08" db="EMBL/GenBank/DDBJ databases">
        <title>Genomic Encyclopedia of Type Strains, Phase IV (KMG-IV): sequencing the most valuable type-strain genomes for metagenomic binning, comparative biology and taxonomic classification.</title>
        <authorList>
            <person name="Goeker M."/>
        </authorList>
    </citation>
    <scope>NUCLEOTIDE SEQUENCE [LARGE SCALE GENOMIC DNA]</scope>
    <source>
        <strain evidence="9 10">DSM 11590</strain>
    </source>
</reference>
<feature type="transmembrane region" description="Helical" evidence="8">
    <location>
        <begin position="187"/>
        <end position="219"/>
    </location>
</feature>
<comment type="subcellular location">
    <subcellularLocation>
        <location evidence="1">Cell membrane</location>
        <topology evidence="1">Multi-pass membrane protein</topology>
    </subcellularLocation>
</comment>
<accession>A0A7X0DKW8</accession>
<dbReference type="InterPro" id="IPR052518">
    <property type="entry name" value="CHR_Transporter"/>
</dbReference>
<keyword evidence="3" id="KW-1003">Cell membrane</keyword>
<keyword evidence="10" id="KW-1185">Reference proteome</keyword>
<feature type="transmembrane region" description="Helical" evidence="8">
    <location>
        <begin position="122"/>
        <end position="146"/>
    </location>
</feature>
<feature type="region of interest" description="Disordered" evidence="7">
    <location>
        <begin position="1"/>
        <end position="21"/>
    </location>
</feature>
<evidence type="ECO:0000313" key="9">
    <source>
        <dbReference type="EMBL" id="MBB6209403.1"/>
    </source>
</evidence>
<evidence type="ECO:0000256" key="7">
    <source>
        <dbReference type="SAM" id="MobiDB-lite"/>
    </source>
</evidence>
<evidence type="ECO:0000256" key="1">
    <source>
        <dbReference type="ARBA" id="ARBA00004651"/>
    </source>
</evidence>
<name>A0A7X0DKW8_NOVIT</name>
<feature type="transmembrane region" description="Helical" evidence="8">
    <location>
        <begin position="55"/>
        <end position="76"/>
    </location>
</feature>
<evidence type="ECO:0000256" key="8">
    <source>
        <dbReference type="SAM" id="Phobius"/>
    </source>
</evidence>
<dbReference type="AlphaFoldDB" id="A0A7X0DKW8"/>
<proteinExistence type="inferred from homology"/>
<organism evidence="9 10">
    <name type="scientific">Novispirillum itersonii</name>
    <name type="common">Aquaspirillum itersonii</name>
    <dbReference type="NCBI Taxonomy" id="189"/>
    <lineage>
        <taxon>Bacteria</taxon>
        <taxon>Pseudomonadati</taxon>
        <taxon>Pseudomonadota</taxon>
        <taxon>Alphaproteobacteria</taxon>
        <taxon>Rhodospirillales</taxon>
        <taxon>Novispirillaceae</taxon>
        <taxon>Novispirillum</taxon>
    </lineage>
</organism>
<protein>
    <submittedName>
        <fullName evidence="9">Chromate transporter</fullName>
    </submittedName>
</protein>
<sequence>MPPDDRETGISPADSGLSDPVIPAEADGAPSAVLPAVADTLPEWDPPPPAAVTPWGLFLLFSSLAMIGFGGVLPWVHRSLVERRRILTQAEFAEIFAFSQLLPGPTICNLAIIVGYRRCGALGGLAAVTGMVVPPAIGVLGLAVLYDRYGGTAVVSDVLRGMSVVAVALICSMAVKMARGMPRTLRAGAFAGAMFAAIALLKWPLVAVMFGLGGLAVLIQKKPGGGEA</sequence>
<evidence type="ECO:0000256" key="3">
    <source>
        <dbReference type="ARBA" id="ARBA00022475"/>
    </source>
</evidence>